<feature type="region of interest" description="Disordered" evidence="1">
    <location>
        <begin position="187"/>
        <end position="215"/>
    </location>
</feature>
<gene>
    <name evidence="2" type="ORF">CHC_T00005064001</name>
</gene>
<feature type="compositionally biased region" description="Basic residues" evidence="1">
    <location>
        <begin position="135"/>
        <end position="146"/>
    </location>
</feature>
<dbReference type="EMBL" id="HG001796">
    <property type="protein sequence ID" value="CDF36682.1"/>
    <property type="molecule type" value="Genomic_DNA"/>
</dbReference>
<sequence>MVSTRRSNFPSPPPNAALANALPDDPPPPPPPPPNKPANHNEESQVAQLKTINPNRTCQKKSTAIEALEDQHQPQQKTEALPPKALSPGIQDDTAPGLTASHSADPDAPDVESFAAAMSSARLQREQEGLVTSALKRKRKSRRRARLLLSPESEQNKTLSYHERSLYHDTPPRVLSAEVLQAVQGTIGAHQSSKNARRTEARLKNQKRKRASPRSTTLLKDGGVALALAGRQKIVSITANRKAGPASFLQTSLSKQGSRRVSAAMVARIAKTAEW</sequence>
<accession>R7QDT9</accession>
<evidence type="ECO:0000313" key="2">
    <source>
        <dbReference type="EMBL" id="CDF36682.1"/>
    </source>
</evidence>
<name>R7QDT9_CHOCR</name>
<evidence type="ECO:0000256" key="1">
    <source>
        <dbReference type="SAM" id="MobiDB-lite"/>
    </source>
</evidence>
<dbReference type="RefSeq" id="XP_005716501.1">
    <property type="nucleotide sequence ID" value="XM_005716444.1"/>
</dbReference>
<dbReference type="AlphaFoldDB" id="R7QDT9"/>
<feature type="compositionally biased region" description="Polar residues" evidence="1">
    <location>
        <begin position="44"/>
        <end position="62"/>
    </location>
</feature>
<reference evidence="3" key="1">
    <citation type="journal article" date="2013" name="Proc. Natl. Acad. Sci. U.S.A.">
        <title>Genome structure and metabolic features in the red seaweed Chondrus crispus shed light on evolution of the Archaeplastida.</title>
        <authorList>
            <person name="Collen J."/>
            <person name="Porcel B."/>
            <person name="Carre W."/>
            <person name="Ball S.G."/>
            <person name="Chaparro C."/>
            <person name="Tonon T."/>
            <person name="Barbeyron T."/>
            <person name="Michel G."/>
            <person name="Noel B."/>
            <person name="Valentin K."/>
            <person name="Elias M."/>
            <person name="Artiguenave F."/>
            <person name="Arun A."/>
            <person name="Aury J.M."/>
            <person name="Barbosa-Neto J.F."/>
            <person name="Bothwell J.H."/>
            <person name="Bouget F.Y."/>
            <person name="Brillet L."/>
            <person name="Cabello-Hurtado F."/>
            <person name="Capella-Gutierrez S."/>
            <person name="Charrier B."/>
            <person name="Cladiere L."/>
            <person name="Cock J.M."/>
            <person name="Coelho S.M."/>
            <person name="Colleoni C."/>
            <person name="Czjzek M."/>
            <person name="Da Silva C."/>
            <person name="Delage L."/>
            <person name="Denoeud F."/>
            <person name="Deschamps P."/>
            <person name="Dittami S.M."/>
            <person name="Gabaldon T."/>
            <person name="Gachon C.M."/>
            <person name="Groisillier A."/>
            <person name="Herve C."/>
            <person name="Jabbari K."/>
            <person name="Katinka M."/>
            <person name="Kloareg B."/>
            <person name="Kowalczyk N."/>
            <person name="Labadie K."/>
            <person name="Leblanc C."/>
            <person name="Lopez P.J."/>
            <person name="McLachlan D.H."/>
            <person name="Meslet-Cladiere L."/>
            <person name="Moustafa A."/>
            <person name="Nehr Z."/>
            <person name="Nyvall Collen P."/>
            <person name="Panaud O."/>
            <person name="Partensky F."/>
            <person name="Poulain J."/>
            <person name="Rensing S.A."/>
            <person name="Rousvoal S."/>
            <person name="Samson G."/>
            <person name="Symeonidi A."/>
            <person name="Weissenbach J."/>
            <person name="Zambounis A."/>
            <person name="Wincker P."/>
            <person name="Boyen C."/>
        </authorList>
    </citation>
    <scope>NUCLEOTIDE SEQUENCE [LARGE SCALE GENOMIC DNA]</scope>
    <source>
        <strain evidence="3">cv. Stackhouse</strain>
    </source>
</reference>
<keyword evidence="3" id="KW-1185">Reference proteome</keyword>
<dbReference type="KEGG" id="ccp:CHC_T00005064001"/>
<protein>
    <submittedName>
        <fullName evidence="2">Uncharacterized protein</fullName>
    </submittedName>
</protein>
<feature type="region of interest" description="Disordered" evidence="1">
    <location>
        <begin position="1"/>
        <end position="146"/>
    </location>
</feature>
<organism evidence="2 3">
    <name type="scientific">Chondrus crispus</name>
    <name type="common">Carrageen Irish moss</name>
    <name type="synonym">Polymorpha crispa</name>
    <dbReference type="NCBI Taxonomy" id="2769"/>
    <lineage>
        <taxon>Eukaryota</taxon>
        <taxon>Rhodophyta</taxon>
        <taxon>Florideophyceae</taxon>
        <taxon>Rhodymeniophycidae</taxon>
        <taxon>Gigartinales</taxon>
        <taxon>Gigartinaceae</taxon>
        <taxon>Chondrus</taxon>
    </lineage>
</organism>
<feature type="compositionally biased region" description="Pro residues" evidence="1">
    <location>
        <begin position="24"/>
        <end position="36"/>
    </location>
</feature>
<evidence type="ECO:0000313" key="3">
    <source>
        <dbReference type="Proteomes" id="UP000012073"/>
    </source>
</evidence>
<dbReference type="Proteomes" id="UP000012073">
    <property type="component" value="Unassembled WGS sequence"/>
</dbReference>
<proteinExistence type="predicted"/>
<dbReference type="GeneID" id="17324218"/>
<dbReference type="Gramene" id="CDF36682">
    <property type="protein sequence ID" value="CDF36682"/>
    <property type="gene ID" value="CHC_T00005064001"/>
</dbReference>